<dbReference type="InterPro" id="IPR033762">
    <property type="entry name" value="MCM_OB"/>
</dbReference>
<dbReference type="InterPro" id="IPR001208">
    <property type="entry name" value="MCM_dom"/>
</dbReference>
<dbReference type="Gene3D" id="2.20.28.10">
    <property type="match status" value="1"/>
</dbReference>
<evidence type="ECO:0000256" key="3">
    <source>
        <dbReference type="ARBA" id="ARBA00022741"/>
    </source>
</evidence>
<comment type="caution">
    <text evidence="14">The sequence shown here is derived from an EMBL/GenBank/DDBJ whole genome shotgun (WGS) entry which is preliminary data.</text>
</comment>
<evidence type="ECO:0000256" key="2">
    <source>
        <dbReference type="ARBA" id="ARBA00022705"/>
    </source>
</evidence>
<dbReference type="PRINTS" id="PR01657">
    <property type="entry name" value="MCMFAMILY"/>
</dbReference>
<dbReference type="GO" id="GO:0005656">
    <property type="term" value="C:nuclear pre-replicative complex"/>
    <property type="evidence" value="ECO:0007669"/>
    <property type="project" value="UniProtKB-ARBA"/>
</dbReference>
<evidence type="ECO:0000256" key="8">
    <source>
        <dbReference type="ARBA" id="ARBA00023242"/>
    </source>
</evidence>
<evidence type="ECO:0000256" key="4">
    <source>
        <dbReference type="ARBA" id="ARBA00022801"/>
    </source>
</evidence>
<dbReference type="GO" id="GO:0042555">
    <property type="term" value="C:MCM complex"/>
    <property type="evidence" value="ECO:0007669"/>
    <property type="project" value="InterPro"/>
</dbReference>
<dbReference type="PANTHER" id="PTHR11630">
    <property type="entry name" value="DNA REPLICATION LICENSING FACTOR MCM FAMILY MEMBER"/>
    <property type="match status" value="1"/>
</dbReference>
<name>A0A507BTK5_9FUNG</name>
<dbReference type="GO" id="GO:0016887">
    <property type="term" value="F:ATP hydrolysis activity"/>
    <property type="evidence" value="ECO:0007669"/>
    <property type="project" value="RHEA"/>
</dbReference>
<dbReference type="Pfam" id="PF00493">
    <property type="entry name" value="MCM"/>
    <property type="match status" value="1"/>
</dbReference>
<protein>
    <recommendedName>
        <fullName evidence="11">DNA replication licensing factor MCM7</fullName>
        <ecNumber evidence="11">3.6.4.12</ecNumber>
    </recommendedName>
</protein>
<feature type="domain" description="MCM C-terminal AAA(+) ATPase" evidence="13">
    <location>
        <begin position="345"/>
        <end position="551"/>
    </location>
</feature>
<dbReference type="InterPro" id="IPR018525">
    <property type="entry name" value="MCM_CS"/>
</dbReference>
<dbReference type="Pfam" id="PF17855">
    <property type="entry name" value="MCM_lid"/>
    <property type="match status" value="1"/>
</dbReference>
<evidence type="ECO:0000256" key="12">
    <source>
        <dbReference type="SAM" id="MobiDB-lite"/>
    </source>
</evidence>
<evidence type="ECO:0000259" key="13">
    <source>
        <dbReference type="PROSITE" id="PS50051"/>
    </source>
</evidence>
<sequence length="766" mass="85774">MAAVDRPVNIASANIPVNYKNDLEKISRFLEKFSVNPVLDTPSSPTNSLQNRSYKYLDLLQEIADRTRDTVLIELDDVVAFDQNDDLATNIENNTYRYIHLFAQAIDSVLPINQTQPTDDTDPLEVIMYQRRQRDDGRENTADAFPATMTRRYSVNFAARTTIKDMSVRDVKGSAMGHLVAVRGMVTRVSNVKPQAAVITLSCDKCGYECFQTITTHSFIIQDKCDSAACKANNSKGKLFPQTRASKFLKFQETDQVPMGHIPRSMTVNLYESLTRSVNPGDMVSITGIFMPIPYTGRQGRRAGLLTDTFLYAQNVLHLKKQYSQMESTPEIDEKVMALAQDPDIYTKLSHSIAPEIYGHESVKKALLLLLVGGASKETSDGMKIRGDLNMLLMGDPGVAKSQLLKYISKVSPRGIYTTGRGSSGVGLTAAVMKDPVTEEMVLEGGALVLADNGIACIDEFDKMDENDRTAIHEVMEQQTISISKAGITTTLNARTSILAAANPQFGRYNPRYKPSENMNLPPALLSRFDLLFLLLDEANQDEDMRLGQHVTYVHMHNTHPRAEGEPDPVEILVMRQFIAKARSFRPVIPPGVAEYIVKLYVQFRSGDDYLSEFQYTTPRTLLSLIRMATARARVRFSEEVTIADVEEAHTLIEASKSSLIRQAHKGKRDPSGDILEIARRMATDSKGHLTLPVEYALLKERVISRGMSEENLNTAIHEYEIADIWMLVANGTRLQFLYNEADEDEEEGEKEGDEEQQEQIEDDDL</sequence>
<dbReference type="InterPro" id="IPR027925">
    <property type="entry name" value="MCM_N"/>
</dbReference>
<evidence type="ECO:0000256" key="11">
    <source>
        <dbReference type="RuleBase" id="RU365012"/>
    </source>
</evidence>
<keyword evidence="2 11" id="KW-0235">DNA replication</keyword>
<dbReference type="Gene3D" id="2.40.50.140">
    <property type="entry name" value="Nucleic acid-binding proteins"/>
    <property type="match status" value="1"/>
</dbReference>
<keyword evidence="6 10" id="KW-0067">ATP-binding</keyword>
<keyword evidence="4 11" id="KW-0378">Hydrolase</keyword>
<dbReference type="SUPFAM" id="SSF52540">
    <property type="entry name" value="P-loop containing nucleoside triphosphate hydrolases"/>
    <property type="match status" value="1"/>
</dbReference>
<dbReference type="GO" id="GO:0031261">
    <property type="term" value="C:DNA replication preinitiation complex"/>
    <property type="evidence" value="ECO:0007669"/>
    <property type="project" value="UniProtKB-ARBA"/>
</dbReference>
<comment type="subcellular location">
    <subcellularLocation>
        <location evidence="1 11">Nucleus</location>
    </subcellularLocation>
</comment>
<dbReference type="EC" id="3.6.4.12" evidence="11"/>
<dbReference type="GO" id="GO:0006270">
    <property type="term" value="P:DNA replication initiation"/>
    <property type="evidence" value="ECO:0007669"/>
    <property type="project" value="InterPro"/>
</dbReference>
<dbReference type="Gene3D" id="3.30.1640.10">
    <property type="entry name" value="mini-chromosome maintenance (MCM) complex, chain A, domain 1"/>
    <property type="match status" value="1"/>
</dbReference>
<dbReference type="Pfam" id="PF14551">
    <property type="entry name" value="MCM_N"/>
    <property type="match status" value="1"/>
</dbReference>
<dbReference type="PRINTS" id="PR01663">
    <property type="entry name" value="MCMPROTEIN7"/>
</dbReference>
<gene>
    <name evidence="11" type="primary">MCM7</name>
    <name evidence="14" type="ORF">SmJEL517_g05592</name>
</gene>
<feature type="compositionally biased region" description="Acidic residues" evidence="12">
    <location>
        <begin position="741"/>
        <end position="766"/>
    </location>
</feature>
<comment type="catalytic activity">
    <reaction evidence="11">
        <text>ATP + H2O = ADP + phosphate + H(+)</text>
        <dbReference type="Rhea" id="RHEA:13065"/>
        <dbReference type="ChEBI" id="CHEBI:15377"/>
        <dbReference type="ChEBI" id="CHEBI:15378"/>
        <dbReference type="ChEBI" id="CHEBI:30616"/>
        <dbReference type="ChEBI" id="CHEBI:43474"/>
        <dbReference type="ChEBI" id="CHEBI:456216"/>
        <dbReference type="EC" id="3.6.4.12"/>
    </reaction>
</comment>
<feature type="region of interest" description="Disordered" evidence="12">
    <location>
        <begin position="740"/>
        <end position="766"/>
    </location>
</feature>
<evidence type="ECO:0000313" key="15">
    <source>
        <dbReference type="Proteomes" id="UP000319731"/>
    </source>
</evidence>
<dbReference type="InterPro" id="IPR012340">
    <property type="entry name" value="NA-bd_OB-fold"/>
</dbReference>
<dbReference type="InterPro" id="IPR041562">
    <property type="entry name" value="MCM_lid"/>
</dbReference>
<dbReference type="GO" id="GO:0043596">
    <property type="term" value="C:nuclear replication fork"/>
    <property type="evidence" value="ECO:0007669"/>
    <property type="project" value="UniProtKB-ARBA"/>
</dbReference>
<dbReference type="STRING" id="1806994.A0A507BTK5"/>
<dbReference type="InterPro" id="IPR008050">
    <property type="entry name" value="MCM7"/>
</dbReference>
<reference evidence="14 15" key="1">
    <citation type="journal article" date="2019" name="Sci. Rep.">
        <title>Comparative genomics of chytrid fungi reveal insights into the obligate biotrophic and pathogenic lifestyle of Synchytrium endobioticum.</title>
        <authorList>
            <person name="van de Vossenberg B.T.L.H."/>
            <person name="Warris S."/>
            <person name="Nguyen H.D.T."/>
            <person name="van Gent-Pelzer M.P.E."/>
            <person name="Joly D.L."/>
            <person name="van de Geest H.C."/>
            <person name="Bonants P.J.M."/>
            <person name="Smith D.S."/>
            <person name="Levesque C.A."/>
            <person name="van der Lee T.A.J."/>
        </authorList>
    </citation>
    <scope>NUCLEOTIDE SEQUENCE [LARGE SCALE GENOMIC DNA]</scope>
    <source>
        <strain evidence="14 15">JEL517</strain>
    </source>
</reference>
<dbReference type="Gene3D" id="3.40.50.300">
    <property type="entry name" value="P-loop containing nucleotide triphosphate hydrolases"/>
    <property type="match status" value="1"/>
</dbReference>
<dbReference type="PROSITE" id="PS00847">
    <property type="entry name" value="MCM_1"/>
    <property type="match status" value="1"/>
</dbReference>
<dbReference type="PANTHER" id="PTHR11630:SF26">
    <property type="entry name" value="DNA REPLICATION LICENSING FACTOR MCM7"/>
    <property type="match status" value="1"/>
</dbReference>
<dbReference type="Pfam" id="PF17207">
    <property type="entry name" value="MCM_OB"/>
    <property type="match status" value="1"/>
</dbReference>
<organism evidence="14 15">
    <name type="scientific">Synchytrium microbalum</name>
    <dbReference type="NCBI Taxonomy" id="1806994"/>
    <lineage>
        <taxon>Eukaryota</taxon>
        <taxon>Fungi</taxon>
        <taxon>Fungi incertae sedis</taxon>
        <taxon>Chytridiomycota</taxon>
        <taxon>Chytridiomycota incertae sedis</taxon>
        <taxon>Chytridiomycetes</taxon>
        <taxon>Synchytriales</taxon>
        <taxon>Synchytriaceae</taxon>
        <taxon>Synchytrium</taxon>
    </lineage>
</organism>
<dbReference type="FunFam" id="3.40.50.300:FF:000826">
    <property type="entry name" value="Replicative DNA helicase Mcm"/>
    <property type="match status" value="1"/>
</dbReference>
<dbReference type="SUPFAM" id="SSF50249">
    <property type="entry name" value="Nucleic acid-binding proteins"/>
    <property type="match status" value="1"/>
</dbReference>
<evidence type="ECO:0000256" key="9">
    <source>
        <dbReference type="ARBA" id="ARBA00023306"/>
    </source>
</evidence>
<dbReference type="GO" id="GO:0006271">
    <property type="term" value="P:DNA strand elongation involved in DNA replication"/>
    <property type="evidence" value="ECO:0007669"/>
    <property type="project" value="TreeGrafter"/>
</dbReference>
<keyword evidence="3 10" id="KW-0547">Nucleotide-binding</keyword>
<dbReference type="Pfam" id="PF24901">
    <property type="entry name" value="WHD_MCM7"/>
    <property type="match status" value="1"/>
</dbReference>
<proteinExistence type="inferred from homology"/>
<comment type="similarity">
    <text evidence="10">Belongs to the MCM family.</text>
</comment>
<evidence type="ECO:0000256" key="6">
    <source>
        <dbReference type="ARBA" id="ARBA00022840"/>
    </source>
</evidence>
<evidence type="ECO:0000256" key="7">
    <source>
        <dbReference type="ARBA" id="ARBA00023125"/>
    </source>
</evidence>
<dbReference type="GO" id="GO:0017116">
    <property type="term" value="F:single-stranded DNA helicase activity"/>
    <property type="evidence" value="ECO:0007669"/>
    <property type="project" value="TreeGrafter"/>
</dbReference>
<keyword evidence="8 11" id="KW-0539">Nucleus</keyword>
<evidence type="ECO:0000313" key="14">
    <source>
        <dbReference type="EMBL" id="TPX30932.1"/>
    </source>
</evidence>
<dbReference type="OrthoDB" id="3207464at2759"/>
<dbReference type="GO" id="GO:0006279">
    <property type="term" value="P:premeiotic DNA replication"/>
    <property type="evidence" value="ECO:0007669"/>
    <property type="project" value="UniProtKB-ARBA"/>
</dbReference>
<dbReference type="GO" id="GO:0003697">
    <property type="term" value="F:single-stranded DNA binding"/>
    <property type="evidence" value="ECO:0007669"/>
    <property type="project" value="TreeGrafter"/>
</dbReference>
<dbReference type="GO" id="GO:0000727">
    <property type="term" value="P:double-strand break repair via break-induced replication"/>
    <property type="evidence" value="ECO:0007669"/>
    <property type="project" value="TreeGrafter"/>
</dbReference>
<dbReference type="InterPro" id="IPR027417">
    <property type="entry name" value="P-loop_NTPase"/>
</dbReference>
<keyword evidence="5 11" id="KW-0347">Helicase</keyword>
<accession>A0A507BTK5</accession>
<evidence type="ECO:0000256" key="1">
    <source>
        <dbReference type="ARBA" id="ARBA00004123"/>
    </source>
</evidence>
<keyword evidence="7 10" id="KW-0238">DNA-binding</keyword>
<dbReference type="GO" id="GO:0005524">
    <property type="term" value="F:ATP binding"/>
    <property type="evidence" value="ECO:0007669"/>
    <property type="project" value="UniProtKB-KW"/>
</dbReference>
<dbReference type="Proteomes" id="UP000319731">
    <property type="component" value="Unassembled WGS sequence"/>
</dbReference>
<dbReference type="AlphaFoldDB" id="A0A507BTK5"/>
<comment type="function">
    <text evidence="11">Acts as component of the MCM2-7 complex (MCM complex) which is the replicative helicase essential for 'once per cell cycle' DNA replication initiation and elongation in eukaryotic cells. The active ATPase sites in the MCM2-7 ring are formed through the interaction surfaces of two neighboring subunits such that a critical structure of a conserved arginine finger motif is provided in trans relative to the ATP-binding site of the Walker A box of the adjacent subunit. The six ATPase active sites, however, are likely to contribute differentially to the complex helicase activity.</text>
</comment>
<dbReference type="PROSITE" id="PS50051">
    <property type="entry name" value="MCM_2"/>
    <property type="match status" value="1"/>
</dbReference>
<keyword evidence="9 11" id="KW-0131">Cell cycle</keyword>
<dbReference type="SMART" id="SM00350">
    <property type="entry name" value="MCM"/>
    <property type="match status" value="1"/>
</dbReference>
<keyword evidence="15" id="KW-1185">Reference proteome</keyword>
<evidence type="ECO:0000256" key="5">
    <source>
        <dbReference type="ARBA" id="ARBA00022806"/>
    </source>
</evidence>
<evidence type="ECO:0000256" key="10">
    <source>
        <dbReference type="RuleBase" id="RU004070"/>
    </source>
</evidence>
<dbReference type="InterPro" id="IPR031327">
    <property type="entry name" value="MCM"/>
</dbReference>
<dbReference type="EMBL" id="QEAO01000053">
    <property type="protein sequence ID" value="TPX30932.1"/>
    <property type="molecule type" value="Genomic_DNA"/>
</dbReference>